<sequence>MGLPSGVVGGRVLSGGGVKDFVFKSGLSGGYTLRSVGALTSKPYAFTSRSWELKSTESVDIFDGVGCNVRVDTRGSEIMRVLPRLNEDVNEEWISDKSRFSYDGLKTQRLTQPMVKDKNQQLVPIGWDKARILLKHVVLQLDRKYSESGYEAHAVIGPYVDTLSAVKLRSQFLSHFSNPVFTVQEQPQSVSISKGLDTMSFSDLRHSYLLNTGLSGMENADLVLLVGSNPRYEAPLLNTRIRKAVMHHGAQVLSIGAAANLTYPHEHLGTSLKTLDSLIDGSHPMSGMIAEAERPAVLVSNAALQRTMDGGKVLKAVHALCKKYPKFVQPGEGWMGMNVVQKSANTVGLMELGFDDVWRGLRALGSETESPWKNAKFVFLMGADDIDGLLDEHELAEDCFVVYQGHHGDRGASRADLILPGAAYTEKAGIYVNMEGRVQQGKLAFFPPGHAREDAETISVLFGEDWLPVEKANAGLETLSPALMNETTRRIPIDSEVELSILDSLQSEYKSENSTSVPFAPPVDNFYMSDPITRASTTMAKCTRVATHDNFDTQ</sequence>
<comment type="cofactor">
    <cofactor evidence="9">
        <name>[2Fe-2S] cluster</name>
        <dbReference type="ChEBI" id="CHEBI:190135"/>
    </cofactor>
</comment>
<evidence type="ECO:0000256" key="3">
    <source>
        <dbReference type="ARBA" id="ARBA00022485"/>
    </source>
</evidence>
<dbReference type="InterPro" id="IPR015405">
    <property type="entry name" value="NDUFS1-like_C"/>
</dbReference>
<evidence type="ECO:0000313" key="11">
    <source>
        <dbReference type="EMBL" id="CAD8825482.1"/>
    </source>
</evidence>
<keyword evidence="5" id="KW-1278">Translocase</keyword>
<evidence type="ECO:0000256" key="7">
    <source>
        <dbReference type="ARBA" id="ARBA00023014"/>
    </source>
</evidence>
<dbReference type="PROSITE" id="PS51669">
    <property type="entry name" value="4FE4S_MOW_BIS_MGD"/>
    <property type="match status" value="1"/>
</dbReference>
<dbReference type="PANTHER" id="PTHR43105:SF13">
    <property type="entry name" value="NADH-UBIQUINONE OXIDOREDUCTASE 75 KDA SUBUNIT, MITOCHONDRIAL"/>
    <property type="match status" value="1"/>
</dbReference>
<dbReference type="Gene3D" id="3.40.50.740">
    <property type="match status" value="1"/>
</dbReference>
<dbReference type="SUPFAM" id="SSF53706">
    <property type="entry name" value="Formate dehydrogenase/DMSO reductase, domains 1-3"/>
    <property type="match status" value="1"/>
</dbReference>
<keyword evidence="4" id="KW-0479">Metal-binding</keyword>
<evidence type="ECO:0000256" key="2">
    <source>
        <dbReference type="ARBA" id="ARBA00005404"/>
    </source>
</evidence>
<accession>A0A7S0ZLC6</accession>
<comment type="similarity">
    <text evidence="2">Belongs to the complex I 75 kDa subunit family.</text>
</comment>
<dbReference type="InterPro" id="IPR050123">
    <property type="entry name" value="Prok_molybdopt-oxidoreductase"/>
</dbReference>
<organism evidence="11">
    <name type="scientific">Timspurckia oligopyrenoides</name>
    <dbReference type="NCBI Taxonomy" id="708627"/>
    <lineage>
        <taxon>Eukaryota</taxon>
        <taxon>Rhodophyta</taxon>
        <taxon>Bangiophyceae</taxon>
        <taxon>Porphyridiales</taxon>
        <taxon>Porphyridiaceae</taxon>
        <taxon>Timspurckia</taxon>
    </lineage>
</organism>
<comment type="cofactor">
    <cofactor evidence="1">
        <name>[4Fe-4S] cluster</name>
        <dbReference type="ChEBI" id="CHEBI:49883"/>
    </cofactor>
</comment>
<protein>
    <recommendedName>
        <fullName evidence="10">4Fe-4S Mo/W bis-MGD-type domain-containing protein</fullName>
    </recommendedName>
</protein>
<dbReference type="Gene3D" id="3.30.200.210">
    <property type="match status" value="1"/>
</dbReference>
<dbReference type="FunFam" id="3.30.200.210:FF:000002">
    <property type="entry name" value="NADH-ubiquinone oxidoreductase 75 kDa subunit"/>
    <property type="match status" value="1"/>
</dbReference>
<dbReference type="Pfam" id="PF09326">
    <property type="entry name" value="NADH_dhqG_C"/>
    <property type="match status" value="1"/>
</dbReference>
<gene>
    <name evidence="11" type="ORF">TOLI1172_LOCUS9882</name>
</gene>
<dbReference type="GO" id="GO:0016020">
    <property type="term" value="C:membrane"/>
    <property type="evidence" value="ECO:0007669"/>
    <property type="project" value="TreeGrafter"/>
</dbReference>
<proteinExistence type="inferred from homology"/>
<keyword evidence="7" id="KW-0411">Iron-sulfur</keyword>
<reference evidence="11" key="1">
    <citation type="submission" date="2021-01" db="EMBL/GenBank/DDBJ databases">
        <authorList>
            <person name="Corre E."/>
            <person name="Pelletier E."/>
            <person name="Niang G."/>
            <person name="Scheremetjew M."/>
            <person name="Finn R."/>
            <person name="Kale V."/>
            <person name="Holt S."/>
            <person name="Cochrane G."/>
            <person name="Meng A."/>
            <person name="Brown T."/>
            <person name="Cohen L."/>
        </authorList>
    </citation>
    <scope>NUCLEOTIDE SEQUENCE</scope>
    <source>
        <strain evidence="11">CCMP3278</strain>
    </source>
</reference>
<keyword evidence="6" id="KW-0408">Iron</keyword>
<dbReference type="EMBL" id="HBFP01013671">
    <property type="protein sequence ID" value="CAD8825482.1"/>
    <property type="molecule type" value="Transcribed_RNA"/>
</dbReference>
<keyword evidence="8" id="KW-0520">NAD</keyword>
<name>A0A7S0ZLC6_9RHOD</name>
<evidence type="ECO:0000259" key="10">
    <source>
        <dbReference type="PROSITE" id="PS51669"/>
    </source>
</evidence>
<feature type="domain" description="4Fe-4S Mo/W bis-MGD-type" evidence="10">
    <location>
        <begin position="53"/>
        <end position="109"/>
    </location>
</feature>
<dbReference type="PANTHER" id="PTHR43105">
    <property type="entry name" value="RESPIRATORY NITRATE REDUCTASE"/>
    <property type="match status" value="1"/>
</dbReference>
<evidence type="ECO:0000256" key="4">
    <source>
        <dbReference type="ARBA" id="ARBA00022723"/>
    </source>
</evidence>
<dbReference type="AlphaFoldDB" id="A0A7S0ZLC6"/>
<keyword evidence="3" id="KW-0004">4Fe-4S</keyword>
<dbReference type="GO" id="GO:0016651">
    <property type="term" value="F:oxidoreductase activity, acting on NAD(P)H"/>
    <property type="evidence" value="ECO:0007669"/>
    <property type="project" value="InterPro"/>
</dbReference>
<evidence type="ECO:0000256" key="1">
    <source>
        <dbReference type="ARBA" id="ARBA00001966"/>
    </source>
</evidence>
<evidence type="ECO:0000256" key="6">
    <source>
        <dbReference type="ARBA" id="ARBA00023004"/>
    </source>
</evidence>
<dbReference type="InterPro" id="IPR006656">
    <property type="entry name" value="Mopterin_OxRdtase"/>
</dbReference>
<evidence type="ECO:0000256" key="9">
    <source>
        <dbReference type="ARBA" id="ARBA00034078"/>
    </source>
</evidence>
<dbReference type="GO" id="GO:0046872">
    <property type="term" value="F:metal ion binding"/>
    <property type="evidence" value="ECO:0007669"/>
    <property type="project" value="UniProtKB-KW"/>
</dbReference>
<evidence type="ECO:0000256" key="8">
    <source>
        <dbReference type="ARBA" id="ARBA00023027"/>
    </source>
</evidence>
<dbReference type="Pfam" id="PF00384">
    <property type="entry name" value="Molybdopterin"/>
    <property type="match status" value="1"/>
</dbReference>
<evidence type="ECO:0000256" key="5">
    <source>
        <dbReference type="ARBA" id="ARBA00022967"/>
    </source>
</evidence>
<dbReference type="Pfam" id="PF22151">
    <property type="entry name" value="Fer4_NDSU1"/>
    <property type="match status" value="1"/>
</dbReference>
<dbReference type="GO" id="GO:0051539">
    <property type="term" value="F:4 iron, 4 sulfur cluster binding"/>
    <property type="evidence" value="ECO:0007669"/>
    <property type="project" value="UniProtKB-KW"/>
</dbReference>
<dbReference type="InterPro" id="IPR006963">
    <property type="entry name" value="Mopterin_OxRdtase_4Fe-4S_dom"/>
</dbReference>